<comment type="caution">
    <text evidence="2">The sequence shown here is derived from an EMBL/GenBank/DDBJ whole genome shotgun (WGS) entry which is preliminary data.</text>
</comment>
<gene>
    <name evidence="2" type="ORF">PIB30_090932</name>
</gene>
<organism evidence="2 3">
    <name type="scientific">Stylosanthes scabra</name>
    <dbReference type="NCBI Taxonomy" id="79078"/>
    <lineage>
        <taxon>Eukaryota</taxon>
        <taxon>Viridiplantae</taxon>
        <taxon>Streptophyta</taxon>
        <taxon>Embryophyta</taxon>
        <taxon>Tracheophyta</taxon>
        <taxon>Spermatophyta</taxon>
        <taxon>Magnoliopsida</taxon>
        <taxon>eudicotyledons</taxon>
        <taxon>Gunneridae</taxon>
        <taxon>Pentapetalae</taxon>
        <taxon>rosids</taxon>
        <taxon>fabids</taxon>
        <taxon>Fabales</taxon>
        <taxon>Fabaceae</taxon>
        <taxon>Papilionoideae</taxon>
        <taxon>50 kb inversion clade</taxon>
        <taxon>dalbergioids sensu lato</taxon>
        <taxon>Dalbergieae</taxon>
        <taxon>Pterocarpus clade</taxon>
        <taxon>Stylosanthes</taxon>
    </lineage>
</organism>
<name>A0ABU6ZT50_9FABA</name>
<keyword evidence="3" id="KW-1185">Reference proteome</keyword>
<protein>
    <submittedName>
        <fullName evidence="2">Uncharacterized protein</fullName>
    </submittedName>
</protein>
<evidence type="ECO:0000313" key="2">
    <source>
        <dbReference type="EMBL" id="MED6225153.1"/>
    </source>
</evidence>
<reference evidence="2 3" key="1">
    <citation type="journal article" date="2023" name="Plants (Basel)">
        <title>Bridging the Gap: Combining Genomics and Transcriptomics Approaches to Understand Stylosanthes scabra, an Orphan Legume from the Brazilian Caatinga.</title>
        <authorList>
            <person name="Ferreira-Neto J.R.C."/>
            <person name="da Silva M.D."/>
            <person name="Binneck E."/>
            <person name="de Melo N.F."/>
            <person name="da Silva R.H."/>
            <person name="de Melo A.L.T.M."/>
            <person name="Pandolfi V."/>
            <person name="Bustamante F.O."/>
            <person name="Brasileiro-Vidal A.C."/>
            <person name="Benko-Iseppon A.M."/>
        </authorList>
    </citation>
    <scope>NUCLEOTIDE SEQUENCE [LARGE SCALE GENOMIC DNA]</scope>
    <source>
        <tissue evidence="2">Leaves</tissue>
    </source>
</reference>
<dbReference type="Proteomes" id="UP001341840">
    <property type="component" value="Unassembled WGS sequence"/>
</dbReference>
<proteinExistence type="predicted"/>
<accession>A0ABU6ZT50</accession>
<sequence>MCAAVEPPPVRTLLTPVSSCSSGPLPGVVAAFDRRKKKGKPAARGPAGWKHSGMMVVAGLHGDGATANHQNRHQCRRSTPPLRVPL</sequence>
<feature type="region of interest" description="Disordered" evidence="1">
    <location>
        <begin position="63"/>
        <end position="86"/>
    </location>
</feature>
<dbReference type="EMBL" id="JASCZI010273645">
    <property type="protein sequence ID" value="MED6225153.1"/>
    <property type="molecule type" value="Genomic_DNA"/>
</dbReference>
<evidence type="ECO:0000313" key="3">
    <source>
        <dbReference type="Proteomes" id="UP001341840"/>
    </source>
</evidence>
<evidence type="ECO:0000256" key="1">
    <source>
        <dbReference type="SAM" id="MobiDB-lite"/>
    </source>
</evidence>